<dbReference type="STRING" id="1208324.P73_2496"/>
<protein>
    <submittedName>
        <fullName evidence="2">Uncharacterized protein</fullName>
    </submittedName>
</protein>
<keyword evidence="3" id="KW-1185">Reference proteome</keyword>
<proteinExistence type="predicted"/>
<dbReference type="Pfam" id="PF13770">
    <property type="entry name" value="DUF4169"/>
    <property type="match status" value="1"/>
</dbReference>
<dbReference type="KEGG" id="cid:P73_2496"/>
<dbReference type="InterPro" id="IPR025227">
    <property type="entry name" value="DUF4169"/>
</dbReference>
<sequence>MSTVTNLNRFRKEKARAERRAEADGNAVKFGRTKAQKALEEAQTARARATLDAHRRDTPE</sequence>
<dbReference type="HOGENOM" id="CLU_187649_2_0_5"/>
<evidence type="ECO:0000313" key="3">
    <source>
        <dbReference type="Proteomes" id="UP000031521"/>
    </source>
</evidence>
<dbReference type="RefSeq" id="WP_043869824.1">
    <property type="nucleotide sequence ID" value="NZ_CP004393.1"/>
</dbReference>
<reference evidence="2 3" key="1">
    <citation type="journal article" date="2014" name="Int. J. Syst. Evol. Microbiol.">
        <title>Celeribacter indicus sp. nov., a polycyclic aromatic hydrocarbon-degrading bacterium from deep-sea sediment and reclassification of Huaishuia halophila as Celeribacter halophilus comb. nov.</title>
        <authorList>
            <person name="Lai Q."/>
            <person name="Cao J."/>
            <person name="Yuan J."/>
            <person name="Li F."/>
            <person name="Shao Z."/>
        </authorList>
    </citation>
    <scope>NUCLEOTIDE SEQUENCE [LARGE SCALE GENOMIC DNA]</scope>
    <source>
        <strain evidence="2">P73</strain>
    </source>
</reference>
<gene>
    <name evidence="2" type="ORF">P73_2496</name>
</gene>
<accession>A0A0B5E2G6</accession>
<evidence type="ECO:0000256" key="1">
    <source>
        <dbReference type="SAM" id="MobiDB-lite"/>
    </source>
</evidence>
<name>A0A0B5E2G6_9RHOB</name>
<feature type="region of interest" description="Disordered" evidence="1">
    <location>
        <begin position="1"/>
        <end position="25"/>
    </location>
</feature>
<evidence type="ECO:0000313" key="2">
    <source>
        <dbReference type="EMBL" id="AJE47211.1"/>
    </source>
</evidence>
<dbReference type="OrthoDB" id="7192657at2"/>
<dbReference type="Proteomes" id="UP000031521">
    <property type="component" value="Chromosome"/>
</dbReference>
<dbReference type="EMBL" id="CP004393">
    <property type="protein sequence ID" value="AJE47211.1"/>
    <property type="molecule type" value="Genomic_DNA"/>
</dbReference>
<dbReference type="AlphaFoldDB" id="A0A0B5E2G6"/>
<organism evidence="2 3">
    <name type="scientific">Celeribacter indicus</name>
    <dbReference type="NCBI Taxonomy" id="1208324"/>
    <lineage>
        <taxon>Bacteria</taxon>
        <taxon>Pseudomonadati</taxon>
        <taxon>Pseudomonadota</taxon>
        <taxon>Alphaproteobacteria</taxon>
        <taxon>Rhodobacterales</taxon>
        <taxon>Roseobacteraceae</taxon>
        <taxon>Celeribacter</taxon>
    </lineage>
</organism>